<dbReference type="Pfam" id="PF22191">
    <property type="entry name" value="IBR_1"/>
    <property type="match status" value="1"/>
</dbReference>
<dbReference type="InterPro" id="IPR031127">
    <property type="entry name" value="E3_UB_ligase_RBR"/>
</dbReference>
<evidence type="ECO:0000313" key="17">
    <source>
        <dbReference type="Proteomes" id="UP000030748"/>
    </source>
</evidence>
<dbReference type="GO" id="GO:0008270">
    <property type="term" value="F:zinc ion binding"/>
    <property type="evidence" value="ECO:0007669"/>
    <property type="project" value="UniProtKB-KW"/>
</dbReference>
<dbReference type="InterPro" id="IPR001841">
    <property type="entry name" value="Znf_RING"/>
</dbReference>
<keyword evidence="7" id="KW-0808">Transferase</keyword>
<dbReference type="GO" id="GO:0005737">
    <property type="term" value="C:cytoplasm"/>
    <property type="evidence" value="ECO:0000318"/>
    <property type="project" value="GO_Central"/>
</dbReference>
<evidence type="ECO:0000256" key="2">
    <source>
        <dbReference type="ARBA" id="ARBA00001947"/>
    </source>
</evidence>
<evidence type="ECO:0000256" key="8">
    <source>
        <dbReference type="ARBA" id="ARBA00022723"/>
    </source>
</evidence>
<dbReference type="InterPro" id="IPR044066">
    <property type="entry name" value="TRIAD_supradom"/>
</dbReference>
<evidence type="ECO:0000256" key="5">
    <source>
        <dbReference type="ARBA" id="ARBA00005884"/>
    </source>
</evidence>
<dbReference type="GO" id="GO:0061630">
    <property type="term" value="F:ubiquitin protein ligase activity"/>
    <property type="evidence" value="ECO:0000318"/>
    <property type="project" value="GO_Central"/>
</dbReference>
<dbReference type="PROSITE" id="PS51873">
    <property type="entry name" value="TRIAD"/>
    <property type="match status" value="1"/>
</dbReference>
<keyword evidence="12" id="KW-0862">Zinc</keyword>
<dbReference type="Pfam" id="PF00097">
    <property type="entry name" value="zf-C3HC4"/>
    <property type="match status" value="1"/>
</dbReference>
<evidence type="ECO:0000256" key="3">
    <source>
        <dbReference type="ARBA" id="ARBA00003976"/>
    </source>
</evidence>
<feature type="domain" description="RING-type" evidence="15">
    <location>
        <begin position="117"/>
        <end position="335"/>
    </location>
</feature>
<dbReference type="GO" id="GO:0031624">
    <property type="term" value="F:ubiquitin conjugating enzyme binding"/>
    <property type="evidence" value="ECO:0000318"/>
    <property type="project" value="GO_Central"/>
</dbReference>
<evidence type="ECO:0000256" key="9">
    <source>
        <dbReference type="ARBA" id="ARBA00022737"/>
    </source>
</evidence>
<gene>
    <name evidence="16" type="ORF">MIMGU_mgv1a025847mg</name>
</gene>
<sequence length="486" mass="56879">MGSMKNKGLLIKYRSCFKGYNRFTNPVEHLAEDGGDMNQKNYTILNEKKIRQLQKKDISKVSKHLSISKSLACTLLRENNWNANSVFEEWFSDEEKVGESVGLLPEQVSLNPPPPGDNLLCKICFETFKIENMSSGPCGHPFCTDCWKSYVSVSIDDGPGCLGLRCPELECKANPGLELIDLLASKYHKDRYYRYLLRSYLEGSRKRKWCQGPGCNLAVQIRYEELENYEELKNYDVICDCSYGFCWNCLEERHHPVGCRIVRKWMKLQTSDTDNSKWIASCTKKCPKCRKKIEKNEGCDHVTCPSPCRYEFCWLCLSPWKLFHLCDKYNKRKDKERRLESTREKLKRYAHHSERWAWNHKSRETALDKLRLAKKYKLPFAIEALEQIVESRRVLKWSYAYGYYLDSTEKHKVIYFRYLQGEVEGALEKLHRYAEKEIVKYAKVNFPLDDFTEFPARLVDATDVARSCTEKVVRAMANDVSEAETR</sequence>
<dbReference type="UniPathway" id="UPA00143"/>
<evidence type="ECO:0000259" key="14">
    <source>
        <dbReference type="PROSITE" id="PS50089"/>
    </source>
</evidence>
<keyword evidence="8" id="KW-0479">Metal-binding</keyword>
<dbReference type="InterPro" id="IPR002867">
    <property type="entry name" value="IBR_dom"/>
</dbReference>
<feature type="domain" description="RING-type" evidence="14">
    <location>
        <begin position="121"/>
        <end position="167"/>
    </location>
</feature>
<dbReference type="STRING" id="4155.A0A022REB1"/>
<organism evidence="16 17">
    <name type="scientific">Erythranthe guttata</name>
    <name type="common">Yellow monkey flower</name>
    <name type="synonym">Mimulus guttatus</name>
    <dbReference type="NCBI Taxonomy" id="4155"/>
    <lineage>
        <taxon>Eukaryota</taxon>
        <taxon>Viridiplantae</taxon>
        <taxon>Streptophyta</taxon>
        <taxon>Embryophyta</taxon>
        <taxon>Tracheophyta</taxon>
        <taxon>Spermatophyta</taxon>
        <taxon>Magnoliopsida</taxon>
        <taxon>eudicotyledons</taxon>
        <taxon>Gunneridae</taxon>
        <taxon>Pentapetalae</taxon>
        <taxon>asterids</taxon>
        <taxon>lamiids</taxon>
        <taxon>Lamiales</taxon>
        <taxon>Phrymaceae</taxon>
        <taxon>Erythranthe</taxon>
    </lineage>
</organism>
<reference evidence="16 17" key="1">
    <citation type="journal article" date="2013" name="Proc. Natl. Acad. Sci. U.S.A.">
        <title>Fine-scale variation in meiotic recombination in Mimulus inferred from population shotgun sequencing.</title>
        <authorList>
            <person name="Hellsten U."/>
            <person name="Wright K.M."/>
            <person name="Jenkins J."/>
            <person name="Shu S."/>
            <person name="Yuan Y."/>
            <person name="Wessler S.R."/>
            <person name="Schmutz J."/>
            <person name="Willis J.H."/>
            <person name="Rokhsar D.S."/>
        </authorList>
    </citation>
    <scope>NUCLEOTIDE SEQUENCE [LARGE SCALE GENOMIC DNA]</scope>
    <source>
        <strain evidence="17">cv. DUN x IM62</strain>
    </source>
</reference>
<evidence type="ECO:0000313" key="16">
    <source>
        <dbReference type="EMBL" id="EYU38083.1"/>
    </source>
</evidence>
<dbReference type="InterPro" id="IPR013083">
    <property type="entry name" value="Znf_RING/FYVE/PHD"/>
</dbReference>
<comment type="pathway">
    <text evidence="4">Protein modification; protein ubiquitination.</text>
</comment>
<comment type="catalytic activity">
    <reaction evidence="1">
        <text>[E2 ubiquitin-conjugating enzyme]-S-ubiquitinyl-L-cysteine + [acceptor protein]-L-lysine = [E2 ubiquitin-conjugating enzyme]-L-cysteine + [acceptor protein]-N(6)-ubiquitinyl-L-lysine.</text>
        <dbReference type="EC" id="2.3.2.31"/>
    </reaction>
</comment>
<dbReference type="GO" id="GO:0000151">
    <property type="term" value="C:ubiquitin ligase complex"/>
    <property type="evidence" value="ECO:0000318"/>
    <property type="project" value="GO_Central"/>
</dbReference>
<evidence type="ECO:0000256" key="13">
    <source>
        <dbReference type="PROSITE-ProRule" id="PRU00175"/>
    </source>
</evidence>
<dbReference type="SUPFAM" id="SSF57850">
    <property type="entry name" value="RING/U-box"/>
    <property type="match status" value="3"/>
</dbReference>
<keyword evidence="10 13" id="KW-0863">Zinc-finger</keyword>
<evidence type="ECO:0000259" key="15">
    <source>
        <dbReference type="PROSITE" id="PS51873"/>
    </source>
</evidence>
<dbReference type="Proteomes" id="UP000030748">
    <property type="component" value="Unassembled WGS sequence"/>
</dbReference>
<keyword evidence="17" id="KW-1185">Reference proteome</keyword>
<evidence type="ECO:0000256" key="7">
    <source>
        <dbReference type="ARBA" id="ARBA00022679"/>
    </source>
</evidence>
<comment type="similarity">
    <text evidence="5">Belongs to the RBR family. Ariadne subfamily.</text>
</comment>
<evidence type="ECO:0000256" key="1">
    <source>
        <dbReference type="ARBA" id="ARBA00001798"/>
    </source>
</evidence>
<dbReference type="AlphaFoldDB" id="A0A022REB1"/>
<evidence type="ECO:0000256" key="12">
    <source>
        <dbReference type="ARBA" id="ARBA00022833"/>
    </source>
</evidence>
<dbReference type="GO" id="GO:0016567">
    <property type="term" value="P:protein ubiquitination"/>
    <property type="evidence" value="ECO:0007669"/>
    <property type="project" value="UniProtKB-UniPathway"/>
</dbReference>
<comment type="function">
    <text evidence="3">Might act as an E3 ubiquitin-protein ligase, or as part of E3 complex, which accepts ubiquitin from specific E2 ubiquitin-conjugating enzymes and then transfers it to substrates.</text>
</comment>
<evidence type="ECO:0000256" key="11">
    <source>
        <dbReference type="ARBA" id="ARBA00022786"/>
    </source>
</evidence>
<dbReference type="Pfam" id="PF01485">
    <property type="entry name" value="IBR"/>
    <property type="match status" value="1"/>
</dbReference>
<dbReference type="FunFam" id="3.30.40.10:FF:000019">
    <property type="entry name" value="RBR-type E3 ubiquitin transferase"/>
    <property type="match status" value="1"/>
</dbReference>
<comment type="cofactor">
    <cofactor evidence="2">
        <name>Zn(2+)</name>
        <dbReference type="ChEBI" id="CHEBI:29105"/>
    </cofactor>
</comment>
<dbReference type="PANTHER" id="PTHR11685">
    <property type="entry name" value="RBR FAMILY RING FINGER AND IBR DOMAIN-CONTAINING"/>
    <property type="match status" value="1"/>
</dbReference>
<evidence type="ECO:0000256" key="6">
    <source>
        <dbReference type="ARBA" id="ARBA00012251"/>
    </source>
</evidence>
<keyword evidence="11" id="KW-0833">Ubl conjugation pathway</keyword>
<feature type="non-terminal residue" evidence="16">
    <location>
        <position position="486"/>
    </location>
</feature>
<name>A0A022REB1_ERYGU</name>
<dbReference type="eggNOG" id="KOG1815">
    <property type="taxonomic scope" value="Eukaryota"/>
</dbReference>
<dbReference type="GO" id="GO:0006511">
    <property type="term" value="P:ubiquitin-dependent protein catabolic process"/>
    <property type="evidence" value="ECO:0000318"/>
    <property type="project" value="GO_Central"/>
</dbReference>
<dbReference type="EC" id="2.3.2.31" evidence="6"/>
<dbReference type="PROSITE" id="PS50089">
    <property type="entry name" value="ZF_RING_2"/>
    <property type="match status" value="1"/>
</dbReference>
<keyword evidence="9" id="KW-0677">Repeat</keyword>
<dbReference type="Gene3D" id="3.30.40.10">
    <property type="entry name" value="Zinc/RING finger domain, C3HC4 (zinc finger)"/>
    <property type="match status" value="1"/>
</dbReference>
<protein>
    <recommendedName>
        <fullName evidence="6">RBR-type E3 ubiquitin transferase</fullName>
        <ecNumber evidence="6">2.3.2.31</ecNumber>
    </recommendedName>
</protein>
<dbReference type="InterPro" id="IPR018957">
    <property type="entry name" value="Znf_C3HC4_RING-type"/>
</dbReference>
<evidence type="ECO:0000256" key="4">
    <source>
        <dbReference type="ARBA" id="ARBA00004906"/>
    </source>
</evidence>
<dbReference type="EMBL" id="KI630509">
    <property type="protein sequence ID" value="EYU38083.1"/>
    <property type="molecule type" value="Genomic_DNA"/>
</dbReference>
<dbReference type="SMART" id="SM00184">
    <property type="entry name" value="RING"/>
    <property type="match status" value="2"/>
</dbReference>
<proteinExistence type="inferred from homology"/>
<dbReference type="Gene3D" id="1.20.120.1750">
    <property type="match status" value="1"/>
</dbReference>
<accession>A0A022REB1</accession>
<dbReference type="SMART" id="SM00647">
    <property type="entry name" value="IBR"/>
    <property type="match status" value="2"/>
</dbReference>
<evidence type="ECO:0000256" key="10">
    <source>
        <dbReference type="ARBA" id="ARBA00022771"/>
    </source>
</evidence>